<accession>A0A495J9L7</accession>
<evidence type="ECO:0008006" key="4">
    <source>
        <dbReference type="Google" id="ProtNLM"/>
    </source>
</evidence>
<proteinExistence type="predicted"/>
<evidence type="ECO:0000313" key="3">
    <source>
        <dbReference type="Proteomes" id="UP000268007"/>
    </source>
</evidence>
<dbReference type="RefSeq" id="WP_121201248.1">
    <property type="nucleotide sequence ID" value="NZ_RBKU01000001.1"/>
</dbReference>
<name>A0A495J9L7_9SPHI</name>
<evidence type="ECO:0000313" key="2">
    <source>
        <dbReference type="EMBL" id="RKR85178.1"/>
    </source>
</evidence>
<feature type="chain" id="PRO_5019746439" description="Outer membrane receptor protein involved in Fe transport" evidence="1">
    <location>
        <begin position="21"/>
        <end position="900"/>
    </location>
</feature>
<dbReference type="SUPFAM" id="SSF56935">
    <property type="entry name" value="Porins"/>
    <property type="match status" value="1"/>
</dbReference>
<dbReference type="OrthoDB" id="738589at2"/>
<keyword evidence="3" id="KW-1185">Reference proteome</keyword>
<sequence length="900" mass="102119">MRWLVIFLIWFPASVRVCIAQVTPVNLAIVSEAGDGITDCNVKIMGNNSGLIYSYFSMGNTWVIKRQITPVRKDDSLLVSISHISYRDTTVRIVVGKASKINHVVLKLKFNILKDIKIKGPPVWKQGDTTSFRADAFTQGDEKKLKDIIRNLPGFSITETGELRYHNVAITRILIDGDELFADKIKLLLNSFPSRVINLLQVRQNQSNNKLLKGGSETVLNLTLKKGTFRAAFGDFDVGIGDKGRYQANPVLFSLNRSFKLGYIGNLNSLGQGLGWQELQEVKSLNETDADGLLISGTPIHLITNMPEKYYLKNRLLDNRFEANTRISSKLNIKSSVSIISDRQPQETYDSNNYFNGYTYQNRLEHWQSASRPFLINIGQTYNYDINAASNLLVKAWWFADYGRSVTNTTYLTGDTSSSIGNQTKTNRNSFNIIARYTHINQQKRATTTTIQYNWQQLNQNSGTFSLQWPQIFQLSNPGYNALYQKEAHRYSSLAVDHSRYFKIGKLNFSESLSFKRKEMWLEPTLSLSDSSGTLPAIAPEVFNLKGNYVRNSLSLITDGKFVISTDKQTLRAKELSYHLDLGLSDTHYEELILRQAVFQPQISIRVEFKPELIKKLNDMISLSYDAAPPQFTGINTLFLPQSATTYRRSAFTGETAKTFAINYNSSLLWKDDLTTTSFFAYYLHNFNNYVTISGYSDYLNKTTDSLANKSVNSMTFGVSNTIPSLLLNAVIVLEGQINYYPNLFFYQNALLKSINTQMALKLSIKKNWNKKYFIILSSNYNYTGNYRPALDNTLSYNSRLDNFTLGLKQRAVISKSISAIIETQQAYNDFRSPGGANFLLLDTELNCKLKRTPLTITLKGENLTDRRSYIVAYNYVASQSVSTIPLIGRNFFVALRLEL</sequence>
<reference evidence="2 3" key="1">
    <citation type="submission" date="2018-10" db="EMBL/GenBank/DDBJ databases">
        <title>Genomic Encyclopedia of Archaeal and Bacterial Type Strains, Phase II (KMG-II): from individual species to whole genera.</title>
        <authorList>
            <person name="Goeker M."/>
        </authorList>
    </citation>
    <scope>NUCLEOTIDE SEQUENCE [LARGE SCALE GENOMIC DNA]</scope>
    <source>
        <strain evidence="2 3">DSM 18602</strain>
    </source>
</reference>
<feature type="signal peptide" evidence="1">
    <location>
        <begin position="1"/>
        <end position="20"/>
    </location>
</feature>
<keyword evidence="1" id="KW-0732">Signal</keyword>
<evidence type="ECO:0000256" key="1">
    <source>
        <dbReference type="SAM" id="SignalP"/>
    </source>
</evidence>
<dbReference type="Proteomes" id="UP000268007">
    <property type="component" value="Unassembled WGS sequence"/>
</dbReference>
<dbReference type="EMBL" id="RBKU01000001">
    <property type="protein sequence ID" value="RKR85178.1"/>
    <property type="molecule type" value="Genomic_DNA"/>
</dbReference>
<gene>
    <name evidence="2" type="ORF">BDD43_5439</name>
</gene>
<organism evidence="2 3">
    <name type="scientific">Mucilaginibacter gracilis</name>
    <dbReference type="NCBI Taxonomy" id="423350"/>
    <lineage>
        <taxon>Bacteria</taxon>
        <taxon>Pseudomonadati</taxon>
        <taxon>Bacteroidota</taxon>
        <taxon>Sphingobacteriia</taxon>
        <taxon>Sphingobacteriales</taxon>
        <taxon>Sphingobacteriaceae</taxon>
        <taxon>Mucilaginibacter</taxon>
    </lineage>
</organism>
<comment type="caution">
    <text evidence="2">The sequence shown here is derived from an EMBL/GenBank/DDBJ whole genome shotgun (WGS) entry which is preliminary data.</text>
</comment>
<protein>
    <recommendedName>
        <fullName evidence="4">Outer membrane receptor protein involved in Fe transport</fullName>
    </recommendedName>
</protein>
<dbReference type="AlphaFoldDB" id="A0A495J9L7"/>